<proteinExistence type="predicted"/>
<dbReference type="RefSeq" id="WP_008583878.1">
    <property type="nucleotide sequence ID" value="NZ_CP007035.1"/>
</dbReference>
<evidence type="ECO:0000256" key="4">
    <source>
        <dbReference type="ARBA" id="ARBA00023284"/>
    </source>
</evidence>
<feature type="chain" id="PRO_5004789017" evidence="5">
    <location>
        <begin position="21"/>
        <end position="173"/>
    </location>
</feature>
<dbReference type="CDD" id="cd02966">
    <property type="entry name" value="TlpA_like_family"/>
    <property type="match status" value="1"/>
</dbReference>
<comment type="subcellular location">
    <subcellularLocation>
        <location evidence="1">Cell envelope</location>
    </subcellularLocation>
</comment>
<reference evidence="7 8" key="1">
    <citation type="submission" date="2013-12" db="EMBL/GenBank/DDBJ databases">
        <authorList>
            <consortium name="DOE Joint Genome Institute"/>
            <person name="Eisen J."/>
            <person name="Huntemann M."/>
            <person name="Han J."/>
            <person name="Chen A."/>
            <person name="Kyrpides N."/>
            <person name="Mavromatis K."/>
            <person name="Markowitz V."/>
            <person name="Palaniappan K."/>
            <person name="Ivanova N."/>
            <person name="Schaumberg A."/>
            <person name="Pati A."/>
            <person name="Liolios K."/>
            <person name="Nordberg H.P."/>
            <person name="Cantor M.N."/>
            <person name="Hua S.X."/>
            <person name="Woyke T."/>
        </authorList>
    </citation>
    <scope>NUCLEOTIDE SEQUENCE [LARGE SCALE GENOMIC DNA]</scope>
    <source>
        <strain evidence="8">DSM 19437</strain>
    </source>
</reference>
<keyword evidence="5" id="KW-0732">Signal</keyword>
<dbReference type="EMBL" id="CP007035">
    <property type="protein sequence ID" value="AHF14346.1"/>
    <property type="molecule type" value="Genomic_DNA"/>
</dbReference>
<accession>W0EZ36</accession>
<dbReference type="PANTHER" id="PTHR42852">
    <property type="entry name" value="THIOL:DISULFIDE INTERCHANGE PROTEIN DSBE"/>
    <property type="match status" value="1"/>
</dbReference>
<dbReference type="InterPro" id="IPR050553">
    <property type="entry name" value="Thioredoxin_ResA/DsbE_sf"/>
</dbReference>
<name>W0EZ36_9BACT</name>
<evidence type="ECO:0000256" key="5">
    <source>
        <dbReference type="SAM" id="SignalP"/>
    </source>
</evidence>
<evidence type="ECO:0000259" key="6">
    <source>
        <dbReference type="PROSITE" id="PS51352"/>
    </source>
</evidence>
<gene>
    <name evidence="7" type="ORF">NIASO_02430</name>
</gene>
<dbReference type="Pfam" id="PF00578">
    <property type="entry name" value="AhpC-TSA"/>
    <property type="match status" value="1"/>
</dbReference>
<dbReference type="Proteomes" id="UP000003586">
    <property type="component" value="Chromosome"/>
</dbReference>
<keyword evidence="8" id="KW-1185">Reference proteome</keyword>
<feature type="domain" description="Thioredoxin" evidence="6">
    <location>
        <begin position="25"/>
        <end position="167"/>
    </location>
</feature>
<dbReference type="InterPro" id="IPR000866">
    <property type="entry name" value="AhpC/TSA"/>
</dbReference>
<dbReference type="Gene3D" id="3.40.30.10">
    <property type="entry name" value="Glutaredoxin"/>
    <property type="match status" value="1"/>
</dbReference>
<dbReference type="OrthoDB" id="9815205at2"/>
<dbReference type="PROSITE" id="PS00194">
    <property type="entry name" value="THIOREDOXIN_1"/>
    <property type="match status" value="1"/>
</dbReference>
<dbReference type="AlphaFoldDB" id="W0EZ36"/>
<dbReference type="SUPFAM" id="SSF52833">
    <property type="entry name" value="Thioredoxin-like"/>
    <property type="match status" value="1"/>
</dbReference>
<dbReference type="HOGENOM" id="CLU_042529_11_2_10"/>
<keyword evidence="2" id="KW-0201">Cytochrome c-type biogenesis</keyword>
<evidence type="ECO:0000313" key="8">
    <source>
        <dbReference type="Proteomes" id="UP000003586"/>
    </source>
</evidence>
<keyword evidence="3" id="KW-1015">Disulfide bond</keyword>
<evidence type="ECO:0000256" key="3">
    <source>
        <dbReference type="ARBA" id="ARBA00023157"/>
    </source>
</evidence>
<evidence type="ECO:0000256" key="2">
    <source>
        <dbReference type="ARBA" id="ARBA00022748"/>
    </source>
</evidence>
<evidence type="ECO:0000256" key="1">
    <source>
        <dbReference type="ARBA" id="ARBA00004196"/>
    </source>
</evidence>
<dbReference type="InterPro" id="IPR017937">
    <property type="entry name" value="Thioredoxin_CS"/>
</dbReference>
<dbReference type="GO" id="GO:0030313">
    <property type="term" value="C:cell envelope"/>
    <property type="evidence" value="ECO:0007669"/>
    <property type="project" value="UniProtKB-SubCell"/>
</dbReference>
<sequence length="173" mass="19353">MGKLLYILLISALVANSVCAQDTLLKVGQTAPEIRLPDSRGDTVSLASLKTGLVLIDFWASWCAPCVEEQPQLKALYKKFDAAVKEGKFEIVGVSLDKEKKNWQQLVARLKINWIQISDLRFWKSPVAKDYGIEELPFNVLIDGQKKILAINIHGKELEDFIQHYLAAGIASK</sequence>
<dbReference type="PANTHER" id="PTHR42852:SF6">
    <property type="entry name" value="THIOL:DISULFIDE INTERCHANGE PROTEIN DSBE"/>
    <property type="match status" value="1"/>
</dbReference>
<dbReference type="eggNOG" id="COG0526">
    <property type="taxonomic scope" value="Bacteria"/>
</dbReference>
<feature type="signal peptide" evidence="5">
    <location>
        <begin position="1"/>
        <end position="20"/>
    </location>
</feature>
<organism evidence="7 8">
    <name type="scientific">Niabella soli DSM 19437</name>
    <dbReference type="NCBI Taxonomy" id="929713"/>
    <lineage>
        <taxon>Bacteria</taxon>
        <taxon>Pseudomonadati</taxon>
        <taxon>Bacteroidota</taxon>
        <taxon>Chitinophagia</taxon>
        <taxon>Chitinophagales</taxon>
        <taxon>Chitinophagaceae</taxon>
        <taxon>Niabella</taxon>
    </lineage>
</organism>
<keyword evidence="4" id="KW-0676">Redox-active center</keyword>
<dbReference type="GO" id="GO:0017004">
    <property type="term" value="P:cytochrome complex assembly"/>
    <property type="evidence" value="ECO:0007669"/>
    <property type="project" value="UniProtKB-KW"/>
</dbReference>
<dbReference type="STRING" id="929713.NIASO_02430"/>
<evidence type="ECO:0000313" key="7">
    <source>
        <dbReference type="EMBL" id="AHF14346.1"/>
    </source>
</evidence>
<protein>
    <submittedName>
        <fullName evidence="7">Thioredoxin</fullName>
    </submittedName>
</protein>
<dbReference type="InterPro" id="IPR036249">
    <property type="entry name" value="Thioredoxin-like_sf"/>
</dbReference>
<dbReference type="KEGG" id="nso:NIASO_02430"/>
<dbReference type="InterPro" id="IPR013766">
    <property type="entry name" value="Thioredoxin_domain"/>
</dbReference>
<dbReference type="PROSITE" id="PS51352">
    <property type="entry name" value="THIOREDOXIN_2"/>
    <property type="match status" value="1"/>
</dbReference>